<accession>A0ABS6K0Z5</accession>
<dbReference type="PANTHER" id="PTHR37164:SF1">
    <property type="entry name" value="BACTERIOHEMERYTHRIN"/>
    <property type="match status" value="1"/>
</dbReference>
<dbReference type="EMBL" id="JAHQCX010000001">
    <property type="protein sequence ID" value="MBU9724520.1"/>
    <property type="molecule type" value="Genomic_DNA"/>
</dbReference>
<dbReference type="InterPro" id="IPR012827">
    <property type="entry name" value="Hemerythrin_metal-bd"/>
</dbReference>
<dbReference type="InterPro" id="IPR035938">
    <property type="entry name" value="Hemerythrin-like_sf"/>
</dbReference>
<evidence type="ECO:0000256" key="2">
    <source>
        <dbReference type="ARBA" id="ARBA00022723"/>
    </source>
</evidence>
<dbReference type="PANTHER" id="PTHR37164">
    <property type="entry name" value="BACTERIOHEMERYTHRIN"/>
    <property type="match status" value="1"/>
</dbReference>
<dbReference type="InterPro" id="IPR050669">
    <property type="entry name" value="Hemerythrin"/>
</dbReference>
<evidence type="ECO:0000256" key="1">
    <source>
        <dbReference type="ARBA" id="ARBA00010587"/>
    </source>
</evidence>
<dbReference type="RefSeq" id="WP_158351505.1">
    <property type="nucleotide sequence ID" value="NZ_JAHQCX010000001.1"/>
</dbReference>
<comment type="similarity">
    <text evidence="1">Belongs to the hemerythrin family.</text>
</comment>
<sequence>MDIEFNKSLLTGNELIDTQHRELIHRVNKLTGECAAGREKNSAIQTLDFLMDYVDFHFSAEEGLQAENGYPLLEAHKKQHAYFAAAVDSLREMLEEEEGPSGAFVAAVKKNVVEWLLNHIQIWDKQVAEYIRSLQCK</sequence>
<dbReference type="NCBIfam" id="NF033749">
    <property type="entry name" value="bact_hemeryth"/>
    <property type="match status" value="1"/>
</dbReference>
<reference evidence="5 6" key="1">
    <citation type="submission" date="2021-06" db="EMBL/GenBank/DDBJ databases">
        <title>Description of novel taxa of the family Lachnospiraceae.</title>
        <authorList>
            <person name="Chaplin A.V."/>
            <person name="Sokolova S.R."/>
            <person name="Pikina A.P."/>
            <person name="Korzhanova M."/>
            <person name="Belova V."/>
            <person name="Korostin D."/>
            <person name="Efimov B.A."/>
        </authorList>
    </citation>
    <scope>NUCLEOTIDE SEQUENCE [LARGE SCALE GENOMIC DNA]</scope>
    <source>
        <strain evidence="5 6">ASD4241</strain>
    </source>
</reference>
<proteinExistence type="inferred from homology"/>
<dbReference type="SUPFAM" id="SSF47188">
    <property type="entry name" value="Hemerythrin-like"/>
    <property type="match status" value="1"/>
</dbReference>
<evidence type="ECO:0000259" key="4">
    <source>
        <dbReference type="Pfam" id="PF01814"/>
    </source>
</evidence>
<keyword evidence="6" id="KW-1185">Reference proteome</keyword>
<gene>
    <name evidence="5" type="ORF">KTH90_00685</name>
</gene>
<organism evidence="5 6">
    <name type="scientific">Diplocloster modestus</name>
    <dbReference type="NCBI Taxonomy" id="2850322"/>
    <lineage>
        <taxon>Bacteria</taxon>
        <taxon>Bacillati</taxon>
        <taxon>Bacillota</taxon>
        <taxon>Clostridia</taxon>
        <taxon>Lachnospirales</taxon>
        <taxon>Lachnospiraceae</taxon>
        <taxon>Diplocloster</taxon>
    </lineage>
</organism>
<dbReference type="Pfam" id="PF01814">
    <property type="entry name" value="Hemerythrin"/>
    <property type="match status" value="1"/>
</dbReference>
<comment type="caution">
    <text evidence="5">The sequence shown here is derived from an EMBL/GenBank/DDBJ whole genome shotgun (WGS) entry which is preliminary data.</text>
</comment>
<feature type="domain" description="Hemerythrin-like" evidence="4">
    <location>
        <begin position="12"/>
        <end position="129"/>
    </location>
</feature>
<dbReference type="InterPro" id="IPR012312">
    <property type="entry name" value="Hemerythrin-like"/>
</dbReference>
<evidence type="ECO:0000313" key="5">
    <source>
        <dbReference type="EMBL" id="MBU9724520.1"/>
    </source>
</evidence>
<dbReference type="Gene3D" id="1.20.120.50">
    <property type="entry name" value="Hemerythrin-like"/>
    <property type="match status" value="1"/>
</dbReference>
<dbReference type="NCBIfam" id="TIGR02481">
    <property type="entry name" value="hemeryth_dom"/>
    <property type="match status" value="1"/>
</dbReference>
<name>A0ABS6K0Z5_9FIRM</name>
<evidence type="ECO:0000313" key="6">
    <source>
        <dbReference type="Proteomes" id="UP001314681"/>
    </source>
</evidence>
<evidence type="ECO:0000256" key="3">
    <source>
        <dbReference type="ARBA" id="ARBA00023004"/>
    </source>
</evidence>
<dbReference type="Proteomes" id="UP001314681">
    <property type="component" value="Unassembled WGS sequence"/>
</dbReference>
<keyword evidence="3" id="KW-0408">Iron</keyword>
<dbReference type="CDD" id="cd12107">
    <property type="entry name" value="Hemerythrin"/>
    <property type="match status" value="1"/>
</dbReference>
<protein>
    <submittedName>
        <fullName evidence="5">Hemerythrin family protein</fullName>
    </submittedName>
</protein>
<keyword evidence="2" id="KW-0479">Metal-binding</keyword>